<gene>
    <name evidence="3" type="ORF">GGR04_004539</name>
</gene>
<feature type="compositionally biased region" description="Acidic residues" evidence="1">
    <location>
        <begin position="113"/>
        <end position="122"/>
    </location>
</feature>
<name>A0A7W6H8N9_9HYPH</name>
<dbReference type="Gene3D" id="3.30.700.10">
    <property type="entry name" value="Glycoprotein, Type 4 Pilin"/>
    <property type="match status" value="1"/>
</dbReference>
<accession>A0A7W6H8N9</accession>
<feature type="region of interest" description="Disordered" evidence="1">
    <location>
        <begin position="102"/>
        <end position="122"/>
    </location>
</feature>
<dbReference type="SUPFAM" id="SSF54523">
    <property type="entry name" value="Pili subunits"/>
    <property type="match status" value="1"/>
</dbReference>
<dbReference type="EMBL" id="JACIEK010000025">
    <property type="protein sequence ID" value="MBB4000659.1"/>
    <property type="molecule type" value="Genomic_DNA"/>
</dbReference>
<evidence type="ECO:0000313" key="4">
    <source>
        <dbReference type="Proteomes" id="UP000542776"/>
    </source>
</evidence>
<proteinExistence type="predicted"/>
<dbReference type="InterPro" id="IPR013545">
    <property type="entry name" value="T2SS_protein-GspG_C"/>
</dbReference>
<sequence>MVLAIIALIGTLVGPRVLGYIGTAKSDTAATQIRNLSNAVELFYLDVGAYPDDEAQLKALLEPLSAAGWNGPYLKTAASLIDPWGRTYRYKSADGQFVISTLGRDDKPGGTGEDADLLSDTR</sequence>
<keyword evidence="4" id="KW-1185">Reference proteome</keyword>
<protein>
    <submittedName>
        <fullName evidence="3">General secretion pathway protein G</fullName>
    </submittedName>
</protein>
<organism evidence="3 4">
    <name type="scientific">Aureimonas pseudogalii</name>
    <dbReference type="NCBI Taxonomy" id="1744844"/>
    <lineage>
        <taxon>Bacteria</taxon>
        <taxon>Pseudomonadati</taxon>
        <taxon>Pseudomonadota</taxon>
        <taxon>Alphaproteobacteria</taxon>
        <taxon>Hyphomicrobiales</taxon>
        <taxon>Aurantimonadaceae</taxon>
        <taxon>Aureimonas</taxon>
    </lineage>
</organism>
<comment type="caution">
    <text evidence="3">The sequence shown here is derived from an EMBL/GenBank/DDBJ whole genome shotgun (WGS) entry which is preliminary data.</text>
</comment>
<dbReference type="Pfam" id="PF08334">
    <property type="entry name" value="T2SSG"/>
    <property type="match status" value="1"/>
</dbReference>
<dbReference type="AlphaFoldDB" id="A0A7W6H8N9"/>
<evidence type="ECO:0000259" key="2">
    <source>
        <dbReference type="Pfam" id="PF08334"/>
    </source>
</evidence>
<evidence type="ECO:0000313" key="3">
    <source>
        <dbReference type="EMBL" id="MBB4000659.1"/>
    </source>
</evidence>
<feature type="domain" description="Type II secretion system protein GspG C-terminal" evidence="2">
    <location>
        <begin position="16"/>
        <end position="118"/>
    </location>
</feature>
<dbReference type="Proteomes" id="UP000542776">
    <property type="component" value="Unassembled WGS sequence"/>
</dbReference>
<evidence type="ECO:0000256" key="1">
    <source>
        <dbReference type="SAM" id="MobiDB-lite"/>
    </source>
</evidence>
<dbReference type="InterPro" id="IPR045584">
    <property type="entry name" value="Pilin-like"/>
</dbReference>
<reference evidence="3 4" key="1">
    <citation type="submission" date="2020-08" db="EMBL/GenBank/DDBJ databases">
        <title>Genomic Encyclopedia of Type Strains, Phase IV (KMG-IV): sequencing the most valuable type-strain genomes for metagenomic binning, comparative biology and taxonomic classification.</title>
        <authorList>
            <person name="Goeker M."/>
        </authorList>
    </citation>
    <scope>NUCLEOTIDE SEQUENCE [LARGE SCALE GENOMIC DNA]</scope>
    <source>
        <strain evidence="3 4">DSM 102238</strain>
    </source>
</reference>